<sequence>MGDIYGQGKLYLIDIIGFTITSFSCGIAQTTWFLIGSCVAQGVIVVLPFPQIYTLLRSLFIGHSRSKAFGFLGMTLCLAAIAGQLLGGLLIELNFIHWGGERFFDQYSNCYFYNFYVLFYPLDQTDDKSKSEYYRQFKHYNWFDACTLHTSLKMFDRTLHLPFLLASFQC</sequence>
<dbReference type="OrthoDB" id="2414439at2"/>
<dbReference type="GO" id="GO:0022857">
    <property type="term" value="F:transmembrane transporter activity"/>
    <property type="evidence" value="ECO:0007669"/>
    <property type="project" value="InterPro"/>
</dbReference>
<dbReference type="PANTHER" id="PTHR42718:SF39">
    <property type="entry name" value="ACTINORHODIN TRANSPORTER-RELATED"/>
    <property type="match status" value="1"/>
</dbReference>
<keyword evidence="2 5" id="KW-0812">Transmembrane</keyword>
<reference evidence="7 8" key="1">
    <citation type="submission" date="2012-03" db="EMBL/GenBank/DDBJ databases">
        <title>The Genome Sequence of Bartonella tamiae Th239.</title>
        <authorList>
            <consortium name="The Broad Institute Genome Sequencing Platform"/>
            <consortium name="The Broad Institute Genome Sequencing Center for Infectious Disease"/>
            <person name="Feldgarden M."/>
            <person name="Kirby J."/>
            <person name="Kosoy M."/>
            <person name="Birtles R."/>
            <person name="Probert W.S."/>
            <person name="Chiaraviglio L."/>
            <person name="Young S.K."/>
            <person name="Zeng Q."/>
            <person name="Gargeya S."/>
            <person name="Fitzgerald M."/>
            <person name="Haas B."/>
            <person name="Abouelleil A."/>
            <person name="Alvarado L."/>
            <person name="Arachchi H.M."/>
            <person name="Berlin A."/>
            <person name="Chapman S.B."/>
            <person name="Gearin G."/>
            <person name="Goldberg J."/>
            <person name="Griggs A."/>
            <person name="Gujja S."/>
            <person name="Hansen M."/>
            <person name="Heiman D."/>
            <person name="Howarth C."/>
            <person name="Larimer J."/>
            <person name="Lui A."/>
            <person name="MacDonald P.J.P."/>
            <person name="McCowen C."/>
            <person name="Montmayeur A."/>
            <person name="Murphy C."/>
            <person name="Neiman D."/>
            <person name="Pearson M."/>
            <person name="Priest M."/>
            <person name="Roberts A."/>
            <person name="Saif S."/>
            <person name="Shea T."/>
            <person name="Sisk P."/>
            <person name="Stolte C."/>
            <person name="Sykes S."/>
            <person name="Wortman J."/>
            <person name="Nusbaum C."/>
            <person name="Birren B."/>
        </authorList>
    </citation>
    <scope>NUCLEOTIDE SEQUENCE [LARGE SCALE GENOMIC DNA]</scope>
    <source>
        <strain evidence="7 8">Th239</strain>
    </source>
</reference>
<evidence type="ECO:0000256" key="3">
    <source>
        <dbReference type="ARBA" id="ARBA00022989"/>
    </source>
</evidence>
<dbReference type="Pfam" id="PF07690">
    <property type="entry name" value="MFS_1"/>
    <property type="match status" value="1"/>
</dbReference>
<dbReference type="AlphaFoldDB" id="J1K240"/>
<dbReference type="InterPro" id="IPR011701">
    <property type="entry name" value="MFS"/>
</dbReference>
<evidence type="ECO:0000256" key="4">
    <source>
        <dbReference type="ARBA" id="ARBA00023136"/>
    </source>
</evidence>
<proteinExistence type="predicted"/>
<keyword evidence="8" id="KW-1185">Reference proteome</keyword>
<evidence type="ECO:0000256" key="1">
    <source>
        <dbReference type="ARBA" id="ARBA00004141"/>
    </source>
</evidence>
<evidence type="ECO:0000256" key="5">
    <source>
        <dbReference type="SAM" id="Phobius"/>
    </source>
</evidence>
<evidence type="ECO:0000313" key="7">
    <source>
        <dbReference type="EMBL" id="EJF91160.1"/>
    </source>
</evidence>
<dbReference type="EMBL" id="AIMB01000003">
    <property type="protein sequence ID" value="EJF91160.1"/>
    <property type="molecule type" value="Genomic_DNA"/>
</dbReference>
<keyword evidence="3 5" id="KW-1133">Transmembrane helix</keyword>
<dbReference type="HOGENOM" id="CLU_1567622_0_0_5"/>
<dbReference type="SUPFAM" id="SSF103473">
    <property type="entry name" value="MFS general substrate transporter"/>
    <property type="match status" value="1"/>
</dbReference>
<accession>J1K240</accession>
<feature type="transmembrane region" description="Helical" evidence="5">
    <location>
        <begin position="12"/>
        <end position="33"/>
    </location>
</feature>
<evidence type="ECO:0000259" key="6">
    <source>
        <dbReference type="PROSITE" id="PS50850"/>
    </source>
</evidence>
<keyword evidence="4 5" id="KW-0472">Membrane</keyword>
<name>J1K240_9HYPH</name>
<feature type="transmembrane region" description="Helical" evidence="5">
    <location>
        <begin position="39"/>
        <end position="56"/>
    </location>
</feature>
<dbReference type="Gene3D" id="1.20.1720.10">
    <property type="entry name" value="Multidrug resistance protein D"/>
    <property type="match status" value="1"/>
</dbReference>
<dbReference type="RefSeq" id="WP_008038091.1">
    <property type="nucleotide sequence ID" value="NZ_JH725147.1"/>
</dbReference>
<dbReference type="Proteomes" id="UP000008952">
    <property type="component" value="Unassembled WGS sequence"/>
</dbReference>
<comment type="subcellular location">
    <subcellularLocation>
        <location evidence="1">Membrane</location>
        <topology evidence="1">Multi-pass membrane protein</topology>
    </subcellularLocation>
</comment>
<dbReference type="GO" id="GO:0016020">
    <property type="term" value="C:membrane"/>
    <property type="evidence" value="ECO:0007669"/>
    <property type="project" value="UniProtKB-SubCell"/>
</dbReference>
<dbReference type="PROSITE" id="PS50850">
    <property type="entry name" value="MFS"/>
    <property type="match status" value="1"/>
</dbReference>
<feature type="transmembrane region" description="Helical" evidence="5">
    <location>
        <begin position="68"/>
        <end position="91"/>
    </location>
</feature>
<dbReference type="STRING" id="1094558.ME5_00492"/>
<evidence type="ECO:0000313" key="8">
    <source>
        <dbReference type="Proteomes" id="UP000008952"/>
    </source>
</evidence>
<protein>
    <recommendedName>
        <fullName evidence="6">Major facilitator superfamily (MFS) profile domain-containing protein</fullName>
    </recommendedName>
</protein>
<dbReference type="InterPro" id="IPR036259">
    <property type="entry name" value="MFS_trans_sf"/>
</dbReference>
<dbReference type="eggNOG" id="COG2814">
    <property type="taxonomic scope" value="Bacteria"/>
</dbReference>
<dbReference type="PANTHER" id="PTHR42718">
    <property type="entry name" value="MAJOR FACILITATOR SUPERFAMILY MULTIDRUG TRANSPORTER MFSC"/>
    <property type="match status" value="1"/>
</dbReference>
<feature type="domain" description="Major facilitator superfamily (MFS) profile" evidence="6">
    <location>
        <begin position="1"/>
        <end position="170"/>
    </location>
</feature>
<organism evidence="7 8">
    <name type="scientific">Bartonella tamiae Th239</name>
    <dbReference type="NCBI Taxonomy" id="1094558"/>
    <lineage>
        <taxon>Bacteria</taxon>
        <taxon>Pseudomonadati</taxon>
        <taxon>Pseudomonadota</taxon>
        <taxon>Alphaproteobacteria</taxon>
        <taxon>Hyphomicrobiales</taxon>
        <taxon>Bartonellaceae</taxon>
        <taxon>Bartonella</taxon>
    </lineage>
</organism>
<gene>
    <name evidence="7" type="ORF">ME5_00492</name>
</gene>
<evidence type="ECO:0000256" key="2">
    <source>
        <dbReference type="ARBA" id="ARBA00022692"/>
    </source>
</evidence>
<comment type="caution">
    <text evidence="7">The sequence shown here is derived from an EMBL/GenBank/DDBJ whole genome shotgun (WGS) entry which is preliminary data.</text>
</comment>
<dbReference type="InterPro" id="IPR020846">
    <property type="entry name" value="MFS_dom"/>
</dbReference>